<evidence type="ECO:0000313" key="11">
    <source>
        <dbReference type="Proteomes" id="UP000799441"/>
    </source>
</evidence>
<dbReference type="GO" id="GO:0098505">
    <property type="term" value="F:G-rich strand telomeric DNA binding"/>
    <property type="evidence" value="ECO:0007669"/>
    <property type="project" value="TreeGrafter"/>
</dbReference>
<organism evidence="10 11">
    <name type="scientific">Polychaeton citri CBS 116435</name>
    <dbReference type="NCBI Taxonomy" id="1314669"/>
    <lineage>
        <taxon>Eukaryota</taxon>
        <taxon>Fungi</taxon>
        <taxon>Dikarya</taxon>
        <taxon>Ascomycota</taxon>
        <taxon>Pezizomycotina</taxon>
        <taxon>Dothideomycetes</taxon>
        <taxon>Dothideomycetidae</taxon>
        <taxon>Capnodiales</taxon>
        <taxon>Capnodiaceae</taxon>
        <taxon>Polychaeton</taxon>
    </lineage>
</organism>
<dbReference type="GO" id="GO:0032210">
    <property type="term" value="P:regulation of telomere maintenance via telomerase"/>
    <property type="evidence" value="ECO:0007669"/>
    <property type="project" value="TreeGrafter"/>
</dbReference>
<keyword evidence="4" id="KW-0158">Chromosome</keyword>
<name>A0A9P4Q371_9PEZI</name>
<evidence type="ECO:0000256" key="4">
    <source>
        <dbReference type="ARBA" id="ARBA00022454"/>
    </source>
</evidence>
<protein>
    <recommendedName>
        <fullName evidence="9">Protection of telomeres protein 1 ssDNA-binding domain-containing protein</fullName>
    </recommendedName>
</protein>
<dbReference type="OrthoDB" id="2186770at2759"/>
<evidence type="ECO:0000256" key="2">
    <source>
        <dbReference type="ARBA" id="ARBA00004574"/>
    </source>
</evidence>
<comment type="similarity">
    <text evidence="3">Belongs to the telombin family.</text>
</comment>
<dbReference type="PANTHER" id="PTHR14513">
    <property type="entry name" value="PROTECTION OF TELOMERES 1"/>
    <property type="match status" value="1"/>
</dbReference>
<keyword evidence="5" id="KW-0779">Telomere</keyword>
<dbReference type="PANTHER" id="PTHR14513:SF0">
    <property type="entry name" value="PROTECTION OF TELOMERES PROTEIN 1"/>
    <property type="match status" value="1"/>
</dbReference>
<reference evidence="10" key="1">
    <citation type="journal article" date="2020" name="Stud. Mycol.">
        <title>101 Dothideomycetes genomes: a test case for predicting lifestyles and emergence of pathogens.</title>
        <authorList>
            <person name="Haridas S."/>
            <person name="Albert R."/>
            <person name="Binder M."/>
            <person name="Bloem J."/>
            <person name="Labutti K."/>
            <person name="Salamov A."/>
            <person name="Andreopoulos B."/>
            <person name="Baker S."/>
            <person name="Barry K."/>
            <person name="Bills G."/>
            <person name="Bluhm B."/>
            <person name="Cannon C."/>
            <person name="Castanera R."/>
            <person name="Culley D."/>
            <person name="Daum C."/>
            <person name="Ezra D."/>
            <person name="Gonzalez J."/>
            <person name="Henrissat B."/>
            <person name="Kuo A."/>
            <person name="Liang C."/>
            <person name="Lipzen A."/>
            <person name="Lutzoni F."/>
            <person name="Magnuson J."/>
            <person name="Mondo S."/>
            <person name="Nolan M."/>
            <person name="Ohm R."/>
            <person name="Pangilinan J."/>
            <person name="Park H.-J."/>
            <person name="Ramirez L."/>
            <person name="Alfaro M."/>
            <person name="Sun H."/>
            <person name="Tritt A."/>
            <person name="Yoshinaga Y."/>
            <person name="Zwiers L.-H."/>
            <person name="Turgeon B."/>
            <person name="Goodwin S."/>
            <person name="Spatafora J."/>
            <person name="Crous P."/>
            <person name="Grigoriev I."/>
        </authorList>
    </citation>
    <scope>NUCLEOTIDE SEQUENCE</scope>
    <source>
        <strain evidence="10">CBS 116435</strain>
    </source>
</reference>
<dbReference type="InterPro" id="IPR032042">
    <property type="entry name" value="POT1PC"/>
</dbReference>
<sequence>MPPATDLPHGFVDLKTLWLEKNLKVQAKEYSVIGMVVDTFAPIVNQRGDLQVTFRIFDQRLFNFFKKSPKGFLVRFFTRPYSSDQLPQDLTMGDVILLRQPIDVVSYQDEPIIRPYARTPWVLFRSNSIPKPFFAVGYAAKQRLACEASSPAVKDGVTESEQLFVIQLKAEVDHLIGRAAGQADGTKRPAADTLESRRKHPRVGGFGPKFKLIEQLRDRMFADICGEVVKTFAVRSGDVELYVTDFTTNPQLWSYEKPSGRVTDTHDETMHEPGRDGDDFGYSHSVKKTPKGFPGPYGKRVLKVMLKDPHAEEARSNVREGCFVLLQNVKCTFVPGTSVLQGDMWPDWDDPTRVKLRLLKNLTTPEIIAIRERKAEYLVEHGPPKDARGATRKGKKQAAVDDRRYTSETQSSRKSGGSTRCSHGEVPFMSLADVLDMANKRHNNSRNTVVPFDLPFVNAKYRTRATIVDFHPSELHDFAVQREIDPQERSEFSQDANWELTPKWEWAFSLLLQDASGRGKDRDSCAWVHVSHLDAQFLLGNDMPDPTDLRQDAKLLAKLREKLFCLWGNLEETKSPQSAQTLSNVPFECCIREYGQPVDIRDKSENASTDYIRLYQLFGVTIM</sequence>
<feature type="compositionally biased region" description="Polar residues" evidence="8">
    <location>
        <begin position="407"/>
        <end position="421"/>
    </location>
</feature>
<keyword evidence="7" id="KW-0539">Nucleus</keyword>
<feature type="compositionally biased region" description="Basic and acidic residues" evidence="8">
    <location>
        <begin position="185"/>
        <end position="196"/>
    </location>
</feature>
<feature type="region of interest" description="Disordered" evidence="8">
    <location>
        <begin position="380"/>
        <end position="422"/>
    </location>
</feature>
<evidence type="ECO:0000259" key="9">
    <source>
        <dbReference type="Pfam" id="PF16686"/>
    </source>
</evidence>
<keyword evidence="6" id="KW-0238">DNA-binding</keyword>
<evidence type="ECO:0000256" key="1">
    <source>
        <dbReference type="ARBA" id="ARBA00004123"/>
    </source>
</evidence>
<comment type="subcellular location">
    <subcellularLocation>
        <location evidence="2">Chromosome</location>
        <location evidence="2">Telomere</location>
    </subcellularLocation>
    <subcellularLocation>
        <location evidence="1">Nucleus</location>
    </subcellularLocation>
</comment>
<dbReference type="Pfam" id="PF16686">
    <property type="entry name" value="POT1PC"/>
    <property type="match status" value="1"/>
</dbReference>
<evidence type="ECO:0000256" key="6">
    <source>
        <dbReference type="ARBA" id="ARBA00023125"/>
    </source>
</evidence>
<dbReference type="InterPro" id="IPR012340">
    <property type="entry name" value="NA-bd_OB-fold"/>
</dbReference>
<gene>
    <name evidence="10" type="ORF">K431DRAFT_271988</name>
</gene>
<accession>A0A9P4Q371</accession>
<evidence type="ECO:0000313" key="10">
    <source>
        <dbReference type="EMBL" id="KAF2719748.1"/>
    </source>
</evidence>
<dbReference type="InterPro" id="IPR028389">
    <property type="entry name" value="POT1"/>
</dbReference>
<dbReference type="Gene3D" id="2.40.50.140">
    <property type="entry name" value="Nucleic acid-binding proteins"/>
    <property type="match status" value="2"/>
</dbReference>
<feature type="domain" description="Protection of telomeres protein 1 ssDNA-binding" evidence="9">
    <location>
        <begin position="212"/>
        <end position="378"/>
    </location>
</feature>
<dbReference type="SUPFAM" id="SSF50249">
    <property type="entry name" value="Nucleic acid-binding proteins"/>
    <property type="match status" value="2"/>
</dbReference>
<evidence type="ECO:0000256" key="5">
    <source>
        <dbReference type="ARBA" id="ARBA00022895"/>
    </source>
</evidence>
<keyword evidence="11" id="KW-1185">Reference proteome</keyword>
<dbReference type="GO" id="GO:0016233">
    <property type="term" value="P:telomere capping"/>
    <property type="evidence" value="ECO:0007669"/>
    <property type="project" value="TreeGrafter"/>
</dbReference>
<dbReference type="GO" id="GO:0000783">
    <property type="term" value="C:nuclear telomere cap complex"/>
    <property type="evidence" value="ECO:0007669"/>
    <property type="project" value="TreeGrafter"/>
</dbReference>
<evidence type="ECO:0000256" key="3">
    <source>
        <dbReference type="ARBA" id="ARBA00008442"/>
    </source>
</evidence>
<dbReference type="GO" id="GO:0010521">
    <property type="term" value="F:telomerase inhibitor activity"/>
    <property type="evidence" value="ECO:0007669"/>
    <property type="project" value="TreeGrafter"/>
</dbReference>
<proteinExistence type="inferred from homology"/>
<feature type="region of interest" description="Disordered" evidence="8">
    <location>
        <begin position="179"/>
        <end position="202"/>
    </location>
</feature>
<dbReference type="EMBL" id="MU003807">
    <property type="protein sequence ID" value="KAF2719748.1"/>
    <property type="molecule type" value="Genomic_DNA"/>
</dbReference>
<comment type="caution">
    <text evidence="10">The sequence shown here is derived from an EMBL/GenBank/DDBJ whole genome shotgun (WGS) entry which is preliminary data.</text>
</comment>
<evidence type="ECO:0000256" key="7">
    <source>
        <dbReference type="ARBA" id="ARBA00023242"/>
    </source>
</evidence>
<feature type="compositionally biased region" description="Basic and acidic residues" evidence="8">
    <location>
        <begin position="380"/>
        <end position="389"/>
    </location>
</feature>
<dbReference type="AlphaFoldDB" id="A0A9P4Q371"/>
<evidence type="ECO:0000256" key="8">
    <source>
        <dbReference type="SAM" id="MobiDB-lite"/>
    </source>
</evidence>
<dbReference type="Proteomes" id="UP000799441">
    <property type="component" value="Unassembled WGS sequence"/>
</dbReference>